<protein>
    <submittedName>
        <fullName evidence="1">Uncharacterized protein</fullName>
    </submittedName>
</protein>
<evidence type="ECO:0000313" key="2">
    <source>
        <dbReference type="EMBL" id="WVW83486.1"/>
    </source>
</evidence>
<dbReference type="VEuPathDB" id="FungiDB:I302_08788"/>
<keyword evidence="3" id="KW-1185">Reference proteome</keyword>
<accession>A0A1B9FTA5</accession>
<evidence type="ECO:0000313" key="1">
    <source>
        <dbReference type="EMBL" id="OCF22007.1"/>
    </source>
</evidence>
<dbReference type="GeneID" id="30213187"/>
<reference evidence="1" key="3">
    <citation type="submission" date="2014-01" db="EMBL/GenBank/DDBJ databases">
        <title>Evolution of pathogenesis and genome organization in the Tremellales.</title>
        <authorList>
            <person name="Cuomo C."/>
            <person name="Litvintseva A."/>
            <person name="Heitman J."/>
            <person name="Chen Y."/>
            <person name="Sun S."/>
            <person name="Springer D."/>
            <person name="Dromer F."/>
            <person name="Young S."/>
            <person name="Zeng Q."/>
            <person name="Chapman S."/>
            <person name="Gujja S."/>
            <person name="Saif S."/>
            <person name="Birren B."/>
        </authorList>
    </citation>
    <scope>NUCLEOTIDE SEQUENCE</scope>
    <source>
        <strain evidence="1">CBS 10118</strain>
    </source>
</reference>
<dbReference type="EMBL" id="CP144543">
    <property type="protein sequence ID" value="WVW83486.1"/>
    <property type="molecule type" value="Genomic_DNA"/>
</dbReference>
<reference evidence="2" key="2">
    <citation type="submission" date="2013-07" db="EMBL/GenBank/DDBJ databases">
        <authorList>
            <consortium name="The Broad Institute Genome Sequencing Platform"/>
            <person name="Cuomo C."/>
            <person name="Litvintseva A."/>
            <person name="Chen Y."/>
            <person name="Heitman J."/>
            <person name="Sun S."/>
            <person name="Springer D."/>
            <person name="Dromer F."/>
            <person name="Young S.K."/>
            <person name="Zeng Q."/>
            <person name="Gargeya S."/>
            <person name="Fitzgerald M."/>
            <person name="Abouelleil A."/>
            <person name="Alvarado L."/>
            <person name="Berlin A.M."/>
            <person name="Chapman S.B."/>
            <person name="Dewar J."/>
            <person name="Goldberg J."/>
            <person name="Griggs A."/>
            <person name="Gujja S."/>
            <person name="Hansen M."/>
            <person name="Howarth C."/>
            <person name="Imamovic A."/>
            <person name="Larimer J."/>
            <person name="McCowan C."/>
            <person name="Murphy C."/>
            <person name="Pearson M."/>
            <person name="Priest M."/>
            <person name="Roberts A."/>
            <person name="Saif S."/>
            <person name="Shea T."/>
            <person name="Sykes S."/>
            <person name="Wortman J."/>
            <person name="Nusbaum C."/>
            <person name="Birren B."/>
        </authorList>
    </citation>
    <scope>NUCLEOTIDE SEQUENCE</scope>
    <source>
        <strain evidence="2">CBS 10118</strain>
    </source>
</reference>
<dbReference type="Proteomes" id="UP000092730">
    <property type="component" value="Chromosome 3"/>
</dbReference>
<dbReference type="RefSeq" id="XP_019043077.1">
    <property type="nucleotide sequence ID" value="XM_019195364.1"/>
</dbReference>
<dbReference type="AlphaFoldDB" id="A0A1B9FTA5"/>
<name>A0A1B9FTA5_9TREE</name>
<gene>
    <name evidence="1" type="ORF">I302_08788</name>
    <name evidence="2" type="ORF">I302_105507</name>
</gene>
<proteinExistence type="predicted"/>
<evidence type="ECO:0000313" key="3">
    <source>
        <dbReference type="Proteomes" id="UP000092730"/>
    </source>
</evidence>
<dbReference type="EMBL" id="KI894026">
    <property type="protein sequence ID" value="OCF22007.1"/>
    <property type="molecule type" value="Genomic_DNA"/>
</dbReference>
<organism evidence="1">
    <name type="scientific">Kwoniella bestiolae CBS 10118</name>
    <dbReference type="NCBI Taxonomy" id="1296100"/>
    <lineage>
        <taxon>Eukaryota</taxon>
        <taxon>Fungi</taxon>
        <taxon>Dikarya</taxon>
        <taxon>Basidiomycota</taxon>
        <taxon>Agaricomycotina</taxon>
        <taxon>Tremellomycetes</taxon>
        <taxon>Tremellales</taxon>
        <taxon>Cryptococcaceae</taxon>
        <taxon>Kwoniella</taxon>
    </lineage>
</organism>
<sequence length="172" mass="20065">MLKFSRAIMPFCTMDRSGFNIPYSSGSPRTIIQEFRSRYRPREQFDERHEWWIQQYIDTDGKLLKKGLTFPYSATDLLAIFHALADGHKIKEDMKNHFLTVVKTVDRYTTVIVPLTEQEKLQVPRGLLGPEINFKWDPTKVFPDVITDLGLPFVAIRHLNPNDQVIVCQRNV</sequence>
<dbReference type="KEGG" id="kbi:30213187"/>
<reference evidence="1" key="1">
    <citation type="submission" date="2013-07" db="EMBL/GenBank/DDBJ databases">
        <title>The Genome Sequence of Cryptococcus bestiolae CBS10118.</title>
        <authorList>
            <consortium name="The Broad Institute Genome Sequencing Platform"/>
            <person name="Cuomo C."/>
            <person name="Litvintseva A."/>
            <person name="Chen Y."/>
            <person name="Heitman J."/>
            <person name="Sun S."/>
            <person name="Springer D."/>
            <person name="Dromer F."/>
            <person name="Young S.K."/>
            <person name="Zeng Q."/>
            <person name="Gargeya S."/>
            <person name="Fitzgerald M."/>
            <person name="Abouelleil A."/>
            <person name="Alvarado L."/>
            <person name="Berlin A.M."/>
            <person name="Chapman S.B."/>
            <person name="Dewar J."/>
            <person name="Goldberg J."/>
            <person name="Griggs A."/>
            <person name="Gujja S."/>
            <person name="Hansen M."/>
            <person name="Howarth C."/>
            <person name="Imamovic A."/>
            <person name="Larimer J."/>
            <person name="McCowan C."/>
            <person name="Murphy C."/>
            <person name="Pearson M."/>
            <person name="Priest M."/>
            <person name="Roberts A."/>
            <person name="Saif S."/>
            <person name="Shea T."/>
            <person name="Sykes S."/>
            <person name="Wortman J."/>
            <person name="Nusbaum C."/>
            <person name="Birren B."/>
        </authorList>
    </citation>
    <scope>NUCLEOTIDE SEQUENCE [LARGE SCALE GENOMIC DNA]</scope>
    <source>
        <strain evidence="1">CBS 10118</strain>
    </source>
</reference>
<dbReference type="OrthoDB" id="10478820at2759"/>
<reference evidence="2" key="4">
    <citation type="submission" date="2024-02" db="EMBL/GenBank/DDBJ databases">
        <title>Comparative genomics of Cryptococcus and Kwoniella reveals pathogenesis evolution and contrasting modes of karyotype evolution via chromosome fusion or intercentromeric recombination.</title>
        <authorList>
            <person name="Coelho M.A."/>
            <person name="David-Palma M."/>
            <person name="Shea T."/>
            <person name="Bowers K."/>
            <person name="McGinley-Smith S."/>
            <person name="Mohammad A.W."/>
            <person name="Gnirke A."/>
            <person name="Yurkov A.M."/>
            <person name="Nowrousian M."/>
            <person name="Sun S."/>
            <person name="Cuomo C.A."/>
            <person name="Heitman J."/>
        </authorList>
    </citation>
    <scope>NUCLEOTIDE SEQUENCE</scope>
    <source>
        <strain evidence="2">CBS 10118</strain>
    </source>
</reference>